<comment type="caution">
    <text evidence="1">The sequence shown here is derived from an EMBL/GenBank/DDBJ whole genome shotgun (WGS) entry which is preliminary data.</text>
</comment>
<reference evidence="1 2" key="1">
    <citation type="submission" date="2016-08" db="EMBL/GenBank/DDBJ databases">
        <title>Genomes of anaerobic fungi encode conserved fungal cellulosomes for biomass hydrolysis.</title>
        <authorList>
            <consortium name="DOE Joint Genome Institute"/>
            <person name="Haitjema C.H."/>
            <person name="Gilmore S.P."/>
            <person name="Henske J.K."/>
            <person name="Solomon K.V."/>
            <person name="De Groot R."/>
            <person name="Kuo A."/>
            <person name="Mondo S.J."/>
            <person name="Salamov A.A."/>
            <person name="Labutti K."/>
            <person name="Zhao Z."/>
            <person name="Chiniquy J."/>
            <person name="Barry K."/>
            <person name="Brewer H.M."/>
            <person name="Purvine S.O."/>
            <person name="Wright A.T."/>
            <person name="Boxma B."/>
            <person name="Van Alen T."/>
            <person name="Hackstein J.H."/>
            <person name="Baker S.E."/>
            <person name="Grigoriev I.V."/>
            <person name="O'Malley M.A."/>
        </authorList>
    </citation>
    <scope>NUCLEOTIDE SEQUENCE [LARGE SCALE GENOMIC DNA]</scope>
    <source>
        <strain evidence="2">finn</strain>
    </source>
</reference>
<proteinExistence type="predicted"/>
<dbReference type="EMBL" id="MCFH01000038">
    <property type="protein sequence ID" value="ORX45741.1"/>
    <property type="molecule type" value="Genomic_DNA"/>
</dbReference>
<reference evidence="1 2" key="2">
    <citation type="submission" date="2016-08" db="EMBL/GenBank/DDBJ databases">
        <title>Pervasive Adenine N6-methylation of Active Genes in Fungi.</title>
        <authorList>
            <consortium name="DOE Joint Genome Institute"/>
            <person name="Mondo S.J."/>
            <person name="Dannebaum R.O."/>
            <person name="Kuo R.C."/>
            <person name="Labutti K."/>
            <person name="Haridas S."/>
            <person name="Kuo A."/>
            <person name="Salamov A."/>
            <person name="Ahrendt S.R."/>
            <person name="Lipzen A."/>
            <person name="Sullivan W."/>
            <person name="Andreopoulos W.B."/>
            <person name="Clum A."/>
            <person name="Lindquist E."/>
            <person name="Daum C."/>
            <person name="Ramamoorthy G.K."/>
            <person name="Gryganskyi A."/>
            <person name="Culley D."/>
            <person name="Magnuson J.K."/>
            <person name="James T.Y."/>
            <person name="O'Malley M.A."/>
            <person name="Stajich J.E."/>
            <person name="Spatafora J.W."/>
            <person name="Visel A."/>
            <person name="Grigoriev I.V."/>
        </authorList>
    </citation>
    <scope>NUCLEOTIDE SEQUENCE [LARGE SCALE GENOMIC DNA]</scope>
    <source>
        <strain evidence="2">finn</strain>
    </source>
</reference>
<evidence type="ECO:0008006" key="3">
    <source>
        <dbReference type="Google" id="ProtNLM"/>
    </source>
</evidence>
<dbReference type="OrthoDB" id="10335765at2759"/>
<evidence type="ECO:0000313" key="1">
    <source>
        <dbReference type="EMBL" id="ORX45741.1"/>
    </source>
</evidence>
<organism evidence="1 2">
    <name type="scientific">Piromyces finnis</name>
    <dbReference type="NCBI Taxonomy" id="1754191"/>
    <lineage>
        <taxon>Eukaryota</taxon>
        <taxon>Fungi</taxon>
        <taxon>Fungi incertae sedis</taxon>
        <taxon>Chytridiomycota</taxon>
        <taxon>Chytridiomycota incertae sedis</taxon>
        <taxon>Neocallimastigomycetes</taxon>
        <taxon>Neocallimastigales</taxon>
        <taxon>Neocallimastigaceae</taxon>
        <taxon>Piromyces</taxon>
    </lineage>
</organism>
<dbReference type="AlphaFoldDB" id="A0A1Y1V2I3"/>
<protein>
    <recommendedName>
        <fullName evidence="3">Chitin-binding type-1 domain-containing protein</fullName>
    </recommendedName>
</protein>
<dbReference type="Proteomes" id="UP000193719">
    <property type="component" value="Unassembled WGS sequence"/>
</dbReference>
<accession>A0A1Y1V2I3</accession>
<keyword evidence="2" id="KW-1185">Reference proteome</keyword>
<name>A0A1Y1V2I3_9FUNG</name>
<evidence type="ECO:0000313" key="2">
    <source>
        <dbReference type="Proteomes" id="UP000193719"/>
    </source>
</evidence>
<sequence length="176" mass="19835">MCSLEFKELGPFSYNGFTECYIYNPVSGPDDKLKKNTPQFVRVYIDINATLKCIVNGVTYSNVQRVNIYGYDNKLPNINHFKPGLQLSHGSNSINNERDTYYITLNECTFVWTYRTSSDLDCHVDKIKMVNDGPCGKVNNNEYLICQNQCCGQDGKCSNQPNSCGIGCQSNFGICN</sequence>
<gene>
    <name evidence="1" type="ORF">BCR36DRAFT_585505</name>
</gene>